<dbReference type="Gene3D" id="3.90.550.10">
    <property type="entry name" value="Spore Coat Polysaccharide Biosynthesis Protein SpsA, Chain A"/>
    <property type="match status" value="1"/>
</dbReference>
<accession>A0A395JJF9</accession>
<comment type="caution">
    <text evidence="5">The sequence shown here is derived from an EMBL/GenBank/DDBJ whole genome shotgun (WGS) entry which is preliminary data.</text>
</comment>
<organism evidence="5 6">
    <name type="scientific">Arenicella xantha</name>
    <dbReference type="NCBI Taxonomy" id="644221"/>
    <lineage>
        <taxon>Bacteria</taxon>
        <taxon>Pseudomonadati</taxon>
        <taxon>Pseudomonadota</taxon>
        <taxon>Gammaproteobacteria</taxon>
        <taxon>Arenicellales</taxon>
        <taxon>Arenicellaceae</taxon>
        <taxon>Arenicella</taxon>
    </lineage>
</organism>
<keyword evidence="6" id="KW-1185">Reference proteome</keyword>
<dbReference type="Pfam" id="PF00535">
    <property type="entry name" value="Glycos_transf_2"/>
    <property type="match status" value="1"/>
</dbReference>
<dbReference type="AlphaFoldDB" id="A0A395JJF9"/>
<gene>
    <name evidence="5" type="ORF">DFR28_104119</name>
</gene>
<protein>
    <submittedName>
        <fullName evidence="5">Glycosyl transferase family 2</fullName>
    </submittedName>
</protein>
<dbReference type="GO" id="GO:0016757">
    <property type="term" value="F:glycosyltransferase activity"/>
    <property type="evidence" value="ECO:0007669"/>
    <property type="project" value="UniProtKB-KW"/>
</dbReference>
<name>A0A395JJF9_9GAMM</name>
<dbReference type="InterPro" id="IPR050834">
    <property type="entry name" value="Glycosyltransf_2"/>
</dbReference>
<dbReference type="PANTHER" id="PTHR43685:SF5">
    <property type="entry name" value="GLYCOSYLTRANSFERASE EPSE-RELATED"/>
    <property type="match status" value="1"/>
</dbReference>
<comment type="similarity">
    <text evidence="1">Belongs to the glycosyltransferase 2 family.</text>
</comment>
<keyword evidence="2" id="KW-0328">Glycosyltransferase</keyword>
<feature type="domain" description="Glycosyltransferase 2-like" evidence="4">
    <location>
        <begin position="1"/>
        <end position="162"/>
    </location>
</feature>
<evidence type="ECO:0000259" key="4">
    <source>
        <dbReference type="Pfam" id="PF00535"/>
    </source>
</evidence>
<dbReference type="SUPFAM" id="SSF53448">
    <property type="entry name" value="Nucleotide-diphospho-sugar transferases"/>
    <property type="match status" value="1"/>
</dbReference>
<evidence type="ECO:0000256" key="2">
    <source>
        <dbReference type="ARBA" id="ARBA00022676"/>
    </source>
</evidence>
<evidence type="ECO:0000313" key="5">
    <source>
        <dbReference type="EMBL" id="RBP49191.1"/>
    </source>
</evidence>
<evidence type="ECO:0000313" key="6">
    <source>
        <dbReference type="Proteomes" id="UP000253083"/>
    </source>
</evidence>
<sequence>MPVHNAGAYLRPAVQSILAQQDVLLELILIDDNSTDTAIQSLPNDERLKIIQSPGRGIVTALNFGLEQARHPFIARMDGDDIAMPLRLSRQLTYLLDHPTVDIVGAKIELFKDSGAVDRGYALYQDWINALCDPLSIANNLFVESPIPHPTAFMRRSVLQNLGGYNNTDWPEDYDLWCRAHLAGLRFGKPDGDALLHWRDYDQRTSRTDQRYAKQQFIDCKAHYLSRYLKLQGHHQCSVWGAGPTGLKLHDGLLQNNVHVVQFVDINPKLKNRTKRQKPIYIIGTTPSESELRAISTPCLIAVSARGARQRIYTALNQAGLTEMQDFILAA</sequence>
<dbReference type="Proteomes" id="UP000253083">
    <property type="component" value="Unassembled WGS sequence"/>
</dbReference>
<evidence type="ECO:0000256" key="3">
    <source>
        <dbReference type="ARBA" id="ARBA00022679"/>
    </source>
</evidence>
<dbReference type="EMBL" id="QNRT01000004">
    <property type="protein sequence ID" value="RBP49191.1"/>
    <property type="molecule type" value="Genomic_DNA"/>
</dbReference>
<dbReference type="OrthoDB" id="9805612at2"/>
<evidence type="ECO:0000256" key="1">
    <source>
        <dbReference type="ARBA" id="ARBA00006739"/>
    </source>
</evidence>
<reference evidence="5 6" key="1">
    <citation type="submission" date="2018-06" db="EMBL/GenBank/DDBJ databases">
        <title>Genomic Encyclopedia of Type Strains, Phase IV (KMG-IV): sequencing the most valuable type-strain genomes for metagenomic binning, comparative biology and taxonomic classification.</title>
        <authorList>
            <person name="Goeker M."/>
        </authorList>
    </citation>
    <scope>NUCLEOTIDE SEQUENCE [LARGE SCALE GENOMIC DNA]</scope>
    <source>
        <strain evidence="5 6">DSM 24032</strain>
    </source>
</reference>
<keyword evidence="3 5" id="KW-0808">Transferase</keyword>
<dbReference type="InterPro" id="IPR001173">
    <property type="entry name" value="Glyco_trans_2-like"/>
</dbReference>
<dbReference type="RefSeq" id="WP_113955057.1">
    <property type="nucleotide sequence ID" value="NZ_QNRT01000004.1"/>
</dbReference>
<proteinExistence type="inferred from homology"/>
<dbReference type="InterPro" id="IPR029044">
    <property type="entry name" value="Nucleotide-diphossugar_trans"/>
</dbReference>
<dbReference type="InParanoid" id="A0A395JJF9"/>
<dbReference type="PANTHER" id="PTHR43685">
    <property type="entry name" value="GLYCOSYLTRANSFERASE"/>
    <property type="match status" value="1"/>
</dbReference>